<organism evidence="1 2">
    <name type="scientific">Algivirga pacifica</name>
    <dbReference type="NCBI Taxonomy" id="1162670"/>
    <lineage>
        <taxon>Bacteria</taxon>
        <taxon>Pseudomonadati</taxon>
        <taxon>Bacteroidota</taxon>
        <taxon>Cytophagia</taxon>
        <taxon>Cytophagales</taxon>
        <taxon>Flammeovirgaceae</taxon>
        <taxon>Algivirga</taxon>
    </lineage>
</organism>
<accession>A0ABP9CZT8</accession>
<sequence length="569" mass="64797">MLAEAQTPKEHEFTHYVDSANRYYTQASLPIYVMISHKPDMSDATPLAKLDKTKNTNKVEPFYLDGPGMHILKHYDQIDHRDDRFIIYADGEAPSSVSHFEGAERYKDTNGTVYYGPGLNVTLSTEDDMVGVAKVFHSINEKEYTPYQETISFEQEGNISFKYYGVDHVGNASAPKEEEFVIDTSSPNTYHVINGISIDNIISVSSKVFLLSGDSLSGVKEVWMRFDDEEFVQYNTKEPIATARLEDGEHVLEYYAIDHVGNKEEVTSFDFYLDKTAPITAADVLGDRYVVDGEMFFSGRSKLKLTAVDNKAGVRAIMYSIDGQEFQKYENPFYLPSVAGKHSVSFYSIDNLANEVTEKEMMYNQYLHNVSKVYLDLTGPTLSYGFEGDTFMKDDTLYISEKTGVRLNATDPESGMQYIAYSFNQEIDEITYESPLHLKKEGAYQLNIYGYDNVNNRNVKRGTFAVDNTGPEVFVHYSIDPIVDENGQEYYPSYTSVFLAATDKLTGYKAMYYKVNGKAERPYTGVIDGFRNNRTYEIEVRALDKLSNETYYKFSFKTSKRSLEKEVVN</sequence>
<dbReference type="Proteomes" id="UP001500298">
    <property type="component" value="Unassembled WGS sequence"/>
</dbReference>
<evidence type="ECO:0000313" key="1">
    <source>
        <dbReference type="EMBL" id="GAA4820634.1"/>
    </source>
</evidence>
<dbReference type="NCBIfam" id="NF047446">
    <property type="entry name" value="barrel_OmpL47"/>
    <property type="match status" value="4"/>
</dbReference>
<evidence type="ECO:0000313" key="2">
    <source>
        <dbReference type="Proteomes" id="UP001500298"/>
    </source>
</evidence>
<keyword evidence="2" id="KW-1185">Reference proteome</keyword>
<reference evidence="2" key="1">
    <citation type="journal article" date="2019" name="Int. J. Syst. Evol. Microbiol.">
        <title>The Global Catalogue of Microorganisms (GCM) 10K type strain sequencing project: providing services to taxonomists for standard genome sequencing and annotation.</title>
        <authorList>
            <consortium name="The Broad Institute Genomics Platform"/>
            <consortium name="The Broad Institute Genome Sequencing Center for Infectious Disease"/>
            <person name="Wu L."/>
            <person name="Ma J."/>
        </authorList>
    </citation>
    <scope>NUCLEOTIDE SEQUENCE [LARGE SCALE GENOMIC DNA]</scope>
    <source>
        <strain evidence="2">JCM 18326</strain>
    </source>
</reference>
<evidence type="ECO:0008006" key="3">
    <source>
        <dbReference type="Google" id="ProtNLM"/>
    </source>
</evidence>
<proteinExistence type="predicted"/>
<gene>
    <name evidence="1" type="ORF">GCM10023331_01240</name>
</gene>
<protein>
    <recommendedName>
        <fullName evidence="3">Ig-like domain-containing protein</fullName>
    </recommendedName>
</protein>
<dbReference type="Gene3D" id="3.30.1920.20">
    <property type="match status" value="3"/>
</dbReference>
<dbReference type="EMBL" id="BAABJX010000003">
    <property type="protein sequence ID" value="GAA4820634.1"/>
    <property type="molecule type" value="Genomic_DNA"/>
</dbReference>
<comment type="caution">
    <text evidence="1">The sequence shown here is derived from an EMBL/GenBank/DDBJ whole genome shotgun (WGS) entry which is preliminary data.</text>
</comment>
<name>A0ABP9CZT8_9BACT</name>
<dbReference type="InterPro" id="IPR058094">
    <property type="entry name" value="Ig-like_OmpL47-like"/>
</dbReference>